<protein>
    <submittedName>
        <fullName evidence="1">Uncharacterized protein</fullName>
    </submittedName>
</protein>
<comment type="caution">
    <text evidence="1">The sequence shown here is derived from an EMBL/GenBank/DDBJ whole genome shotgun (WGS) entry which is preliminary data.</text>
</comment>
<evidence type="ECO:0000313" key="2">
    <source>
        <dbReference type="Proteomes" id="UP001549097"/>
    </source>
</evidence>
<name>A0ABV2LMB5_9BACL</name>
<reference evidence="1 2" key="1">
    <citation type="submission" date="2024-06" db="EMBL/GenBank/DDBJ databases">
        <title>Genomic Encyclopedia of Type Strains, Phase IV (KMG-IV): sequencing the most valuable type-strain genomes for metagenomic binning, comparative biology and taxonomic classification.</title>
        <authorList>
            <person name="Goeker M."/>
        </authorList>
    </citation>
    <scope>NUCLEOTIDE SEQUENCE [LARGE SCALE GENOMIC DNA]</scope>
    <source>
        <strain evidence="1 2">DSM 100124</strain>
    </source>
</reference>
<proteinExistence type="predicted"/>
<evidence type="ECO:0000313" key="1">
    <source>
        <dbReference type="EMBL" id="MET3729720.1"/>
    </source>
</evidence>
<dbReference type="EMBL" id="JBEPMP010000001">
    <property type="protein sequence ID" value="MET3729720.1"/>
    <property type="molecule type" value="Genomic_DNA"/>
</dbReference>
<accession>A0ABV2LMB5</accession>
<dbReference type="Proteomes" id="UP001549097">
    <property type="component" value="Unassembled WGS sequence"/>
</dbReference>
<gene>
    <name evidence="1" type="ORF">ABID52_003301</name>
</gene>
<keyword evidence="2" id="KW-1185">Reference proteome</keyword>
<sequence length="36" mass="4086">MKLDQEVVSIEGSKPVTVHELFGEDKTFFVLVRHLG</sequence>
<organism evidence="1 2">
    <name type="scientific">Fictibacillus halophilus</name>
    <dbReference type="NCBI Taxonomy" id="1610490"/>
    <lineage>
        <taxon>Bacteria</taxon>
        <taxon>Bacillati</taxon>
        <taxon>Bacillota</taxon>
        <taxon>Bacilli</taxon>
        <taxon>Bacillales</taxon>
        <taxon>Fictibacillaceae</taxon>
        <taxon>Fictibacillus</taxon>
    </lineage>
</organism>